<dbReference type="Proteomes" id="UP000199161">
    <property type="component" value="Unassembled WGS sequence"/>
</dbReference>
<reference evidence="5" key="1">
    <citation type="submission" date="2016-10" db="EMBL/GenBank/DDBJ databases">
        <authorList>
            <person name="Varghese N."/>
            <person name="Submissions S."/>
        </authorList>
    </citation>
    <scope>NUCLEOTIDE SEQUENCE [LARGE SCALE GENOMIC DNA]</scope>
    <source>
        <strain evidence="5">DSM 13078</strain>
    </source>
</reference>
<gene>
    <name evidence="4" type="ORF">SAMN05444422_11224</name>
</gene>
<feature type="domain" description="UspA" evidence="3">
    <location>
        <begin position="4"/>
        <end position="130"/>
    </location>
</feature>
<evidence type="ECO:0000259" key="3">
    <source>
        <dbReference type="Pfam" id="PF00582"/>
    </source>
</evidence>
<evidence type="ECO:0000256" key="1">
    <source>
        <dbReference type="ARBA" id="ARBA00008791"/>
    </source>
</evidence>
<proteinExistence type="inferred from homology"/>
<organism evidence="4 5">
    <name type="scientific">Natronobacterium haloterrestre</name>
    <name type="common">Halobiforma haloterrestris</name>
    <dbReference type="NCBI Taxonomy" id="148448"/>
    <lineage>
        <taxon>Archaea</taxon>
        <taxon>Methanobacteriati</taxon>
        <taxon>Methanobacteriota</taxon>
        <taxon>Stenosarchaea group</taxon>
        <taxon>Halobacteria</taxon>
        <taxon>Halobacteriales</taxon>
        <taxon>Natrialbaceae</taxon>
        <taxon>Natronobacterium</taxon>
    </lineage>
</organism>
<dbReference type="RefSeq" id="WP_089789543.1">
    <property type="nucleotide sequence ID" value="NZ_FOKW01000012.1"/>
</dbReference>
<dbReference type="CDD" id="cd00293">
    <property type="entry name" value="USP-like"/>
    <property type="match status" value="2"/>
</dbReference>
<keyword evidence="5" id="KW-1185">Reference proteome</keyword>
<feature type="region of interest" description="Disordered" evidence="2">
    <location>
        <begin position="195"/>
        <end position="222"/>
    </location>
</feature>
<dbReference type="InterPro" id="IPR006016">
    <property type="entry name" value="UspA"/>
</dbReference>
<dbReference type="PANTHER" id="PTHR46268:SF6">
    <property type="entry name" value="UNIVERSAL STRESS PROTEIN UP12"/>
    <property type="match status" value="1"/>
</dbReference>
<dbReference type="AlphaFoldDB" id="A0A1I1KKK6"/>
<dbReference type="EMBL" id="FOKW01000012">
    <property type="protein sequence ID" value="SFC61504.1"/>
    <property type="molecule type" value="Genomic_DNA"/>
</dbReference>
<dbReference type="InterPro" id="IPR014729">
    <property type="entry name" value="Rossmann-like_a/b/a_fold"/>
</dbReference>
<dbReference type="Pfam" id="PF00582">
    <property type="entry name" value="Usp"/>
    <property type="match status" value="2"/>
</dbReference>
<feature type="compositionally biased region" description="Basic and acidic residues" evidence="2">
    <location>
        <begin position="198"/>
        <end position="217"/>
    </location>
</feature>
<dbReference type="PANTHER" id="PTHR46268">
    <property type="entry name" value="STRESS RESPONSE PROTEIN NHAX"/>
    <property type="match status" value="1"/>
</dbReference>
<dbReference type="OrthoDB" id="105697at2157"/>
<feature type="domain" description="UspA" evidence="3">
    <location>
        <begin position="156"/>
        <end position="292"/>
    </location>
</feature>
<accession>A0A1I1KKK6</accession>
<dbReference type="InterPro" id="IPR006015">
    <property type="entry name" value="Universal_stress_UspA"/>
</dbReference>
<dbReference type="SUPFAM" id="SSF52402">
    <property type="entry name" value="Adenine nucleotide alpha hydrolases-like"/>
    <property type="match status" value="2"/>
</dbReference>
<dbReference type="PRINTS" id="PR01438">
    <property type="entry name" value="UNVRSLSTRESS"/>
</dbReference>
<evidence type="ECO:0000313" key="4">
    <source>
        <dbReference type="EMBL" id="SFC61504.1"/>
    </source>
</evidence>
<protein>
    <submittedName>
        <fullName evidence="4">Nucleotide-binding universal stress protein, UspA family</fullName>
    </submittedName>
</protein>
<name>A0A1I1KKK6_NATHA</name>
<comment type="similarity">
    <text evidence="1">Belongs to the universal stress protein A family.</text>
</comment>
<dbReference type="Gene3D" id="3.40.50.620">
    <property type="entry name" value="HUPs"/>
    <property type="match status" value="2"/>
</dbReference>
<evidence type="ECO:0000256" key="2">
    <source>
        <dbReference type="SAM" id="MobiDB-lite"/>
    </source>
</evidence>
<evidence type="ECO:0000313" key="5">
    <source>
        <dbReference type="Proteomes" id="UP000199161"/>
    </source>
</evidence>
<sequence length="302" mass="31963">MYEYDDVLIATDGSDVAADAADAGITLARTLEASVRALSVVEEGFRSGRRRDRREAAAEEVVTRAREAGRKADATVRTGRPADEIREYADSIDADLLVVGTHGRTGLRQALLGSVALEVIRDAERPVMTVGAASRRSGGPDLENASVDEGDAVEGVCLATDGSIGSAAATDRALSLAEACDARLHALYAVDADDDTLGDERRSGPSKLRDAFEEHGKRTTAAVADRAGDRGLETVEAIERGPPTEVILEYVDRTDVDLLVMGTESKSNVERLVVGSVSQRVVPNASVPVLTARTLEDESDTS</sequence>